<dbReference type="InterPro" id="IPR021617">
    <property type="entry name" value="DUF3231"/>
</dbReference>
<keyword evidence="2" id="KW-1185">Reference proteome</keyword>
<dbReference type="Gene3D" id="1.20.1260.10">
    <property type="match status" value="1"/>
</dbReference>
<organism evidence="1 2">
    <name type="scientific">Cohnella zeiphila</name>
    <dbReference type="NCBI Taxonomy" id="2761120"/>
    <lineage>
        <taxon>Bacteria</taxon>
        <taxon>Bacillati</taxon>
        <taxon>Bacillota</taxon>
        <taxon>Bacilli</taxon>
        <taxon>Bacillales</taxon>
        <taxon>Paenibacillaceae</taxon>
        <taxon>Cohnella</taxon>
    </lineage>
</organism>
<dbReference type="RefSeq" id="WP_185128560.1">
    <property type="nucleotide sequence ID" value="NZ_JACJVO010000009.1"/>
</dbReference>
<proteinExistence type="predicted"/>
<sequence>MGILSGNPKDEPMHYGEVFHAWSFSMAAKGMISCYQTFHNHAGDPDLKKQIEDMIKQAKEEEQDFDKLLLANDIAPSPSPPDKPKANLADIPVGARFSDMEIAAALAMDNSVGLTACSAAMGASIREDVGALFAKCHAAKTAQGLKILRMNKEKGWLVPPPLQMKRPEPANA</sequence>
<evidence type="ECO:0000313" key="1">
    <source>
        <dbReference type="EMBL" id="MBB6730906.1"/>
    </source>
</evidence>
<accession>A0A7X0SJ31</accession>
<gene>
    <name evidence="1" type="ORF">H7C18_08320</name>
</gene>
<dbReference type="Proteomes" id="UP000564644">
    <property type="component" value="Unassembled WGS sequence"/>
</dbReference>
<evidence type="ECO:0000313" key="2">
    <source>
        <dbReference type="Proteomes" id="UP000564644"/>
    </source>
</evidence>
<dbReference type="AlphaFoldDB" id="A0A7X0SJ31"/>
<dbReference type="EMBL" id="JACJVO010000009">
    <property type="protein sequence ID" value="MBB6730906.1"/>
    <property type="molecule type" value="Genomic_DNA"/>
</dbReference>
<dbReference type="InterPro" id="IPR012347">
    <property type="entry name" value="Ferritin-like"/>
</dbReference>
<dbReference type="Pfam" id="PF11553">
    <property type="entry name" value="DUF3231"/>
    <property type="match status" value="1"/>
</dbReference>
<name>A0A7X0SJ31_9BACL</name>
<comment type="caution">
    <text evidence="1">The sequence shown here is derived from an EMBL/GenBank/DDBJ whole genome shotgun (WGS) entry which is preliminary data.</text>
</comment>
<protein>
    <submittedName>
        <fullName evidence="1">DUF3231 family protein</fullName>
    </submittedName>
</protein>
<reference evidence="1 2" key="1">
    <citation type="submission" date="2020-08" db="EMBL/GenBank/DDBJ databases">
        <title>Cohnella phylogeny.</title>
        <authorList>
            <person name="Dunlap C."/>
        </authorList>
    </citation>
    <scope>NUCLEOTIDE SEQUENCE [LARGE SCALE GENOMIC DNA]</scope>
    <source>
        <strain evidence="1 2">CBP 2801</strain>
    </source>
</reference>